<organism evidence="2 3">
    <name type="scientific">Hibiscus sabdariffa</name>
    <name type="common">roselle</name>
    <dbReference type="NCBI Taxonomy" id="183260"/>
    <lineage>
        <taxon>Eukaryota</taxon>
        <taxon>Viridiplantae</taxon>
        <taxon>Streptophyta</taxon>
        <taxon>Embryophyta</taxon>
        <taxon>Tracheophyta</taxon>
        <taxon>Spermatophyta</taxon>
        <taxon>Magnoliopsida</taxon>
        <taxon>eudicotyledons</taxon>
        <taxon>Gunneridae</taxon>
        <taxon>Pentapetalae</taxon>
        <taxon>rosids</taxon>
        <taxon>malvids</taxon>
        <taxon>Malvales</taxon>
        <taxon>Malvaceae</taxon>
        <taxon>Malvoideae</taxon>
        <taxon>Hibiscus</taxon>
    </lineage>
</organism>
<accession>A0ABR2R9V0</accession>
<comment type="caution">
    <text evidence="2">The sequence shown here is derived from an EMBL/GenBank/DDBJ whole genome shotgun (WGS) entry which is preliminary data.</text>
</comment>
<proteinExistence type="predicted"/>
<reference evidence="2 3" key="1">
    <citation type="journal article" date="2024" name="G3 (Bethesda)">
        <title>Genome assembly of Hibiscus sabdariffa L. provides insights into metabolisms of medicinal natural products.</title>
        <authorList>
            <person name="Kim T."/>
        </authorList>
    </citation>
    <scope>NUCLEOTIDE SEQUENCE [LARGE SCALE GENOMIC DNA]</scope>
    <source>
        <strain evidence="2">TK-2024</strain>
        <tissue evidence="2">Old leaves</tissue>
    </source>
</reference>
<protein>
    <submittedName>
        <fullName evidence="2">Uncharacterized protein</fullName>
    </submittedName>
</protein>
<dbReference type="EMBL" id="JBBPBN010000024">
    <property type="protein sequence ID" value="KAK9009723.1"/>
    <property type="molecule type" value="Genomic_DNA"/>
</dbReference>
<evidence type="ECO:0000313" key="3">
    <source>
        <dbReference type="Proteomes" id="UP001396334"/>
    </source>
</evidence>
<feature type="compositionally biased region" description="Basic and acidic residues" evidence="1">
    <location>
        <begin position="68"/>
        <end position="77"/>
    </location>
</feature>
<name>A0ABR2R9V0_9ROSI</name>
<keyword evidence="3" id="KW-1185">Reference proteome</keyword>
<feature type="region of interest" description="Disordered" evidence="1">
    <location>
        <begin position="55"/>
        <end position="90"/>
    </location>
</feature>
<evidence type="ECO:0000256" key="1">
    <source>
        <dbReference type="SAM" id="MobiDB-lite"/>
    </source>
</evidence>
<dbReference type="Proteomes" id="UP001396334">
    <property type="component" value="Unassembled WGS sequence"/>
</dbReference>
<evidence type="ECO:0000313" key="2">
    <source>
        <dbReference type="EMBL" id="KAK9009723.1"/>
    </source>
</evidence>
<gene>
    <name evidence="2" type="ORF">V6N11_036251</name>
</gene>
<sequence length="90" mass="9384">MEVGMCGGLTLAFGLLNGNFVISTPPTLSSLLSNTSSISQPFSASHLSFDPINPHSFVAGTENPGSNLKDEGDRKDPVFATGPRESGVFL</sequence>